<comment type="subcellular location">
    <subcellularLocation>
        <location evidence="1">Membrane</location>
        <topology evidence="1">Single-pass type I membrane protein</topology>
    </subcellularLocation>
</comment>
<evidence type="ECO:0000256" key="6">
    <source>
        <dbReference type="ARBA" id="ARBA00022989"/>
    </source>
</evidence>
<dbReference type="STRING" id="74649.A0A2P6Q7F1"/>
<sequence>MVSELQYLDLSSNSLSSSILESLGNFSSLKSLDLSSNLMNGSINPQSLGQLSQLVDLDLSWNSWEGVLTESHFINLTRLEAFQIGRDRAATNSSLIFDVAHDWVPPFKLHTVRIENTRVGPAFPVWLQSQTQLVDVQLKNTGISGIIPDEWLLKISSQIESLYLPKNNISGKLLFPFKFPKLTEMDLHHNQFEGTLELFPTNAPLLHYLDLYDNHLTGSIPPSICKMQFMEVFSLGNNQLSGELPLSWSLCGDISVVDVGNNNLSGNIPSSVGV</sequence>
<evidence type="ECO:0000256" key="9">
    <source>
        <dbReference type="ARBA" id="ARBA00023180"/>
    </source>
</evidence>
<dbReference type="EC" id="2.7.11.1" evidence="10"/>
<dbReference type="AlphaFoldDB" id="A0A2P6Q7F1"/>
<evidence type="ECO:0000256" key="4">
    <source>
        <dbReference type="ARBA" id="ARBA00022729"/>
    </source>
</evidence>
<dbReference type="PANTHER" id="PTHR48063:SF90">
    <property type="entry name" value="OS11G0565920 PROTEIN"/>
    <property type="match status" value="1"/>
</dbReference>
<keyword evidence="10" id="KW-0418">Kinase</keyword>
<dbReference type="InterPro" id="IPR046956">
    <property type="entry name" value="RLP23-like"/>
</dbReference>
<keyword evidence="5" id="KW-0677">Repeat</keyword>
<evidence type="ECO:0000256" key="2">
    <source>
        <dbReference type="ARBA" id="ARBA00022614"/>
    </source>
</evidence>
<dbReference type="InterPro" id="IPR001611">
    <property type="entry name" value="Leu-rich_rpt"/>
</dbReference>
<evidence type="ECO:0000256" key="8">
    <source>
        <dbReference type="ARBA" id="ARBA00023170"/>
    </source>
</evidence>
<dbReference type="FunFam" id="3.80.10.10:FF:000041">
    <property type="entry name" value="LRR receptor-like serine/threonine-protein kinase ERECTA"/>
    <property type="match status" value="1"/>
</dbReference>
<keyword evidence="10" id="KW-0808">Transferase</keyword>
<dbReference type="OMA" id="CTRMISI"/>
<comment type="caution">
    <text evidence="10">The sequence shown here is derived from an EMBL/GenBank/DDBJ whole genome shotgun (WGS) entry which is preliminary data.</text>
</comment>
<keyword evidence="10" id="KW-0723">Serine/threonine-protein kinase</keyword>
<keyword evidence="11" id="KW-1185">Reference proteome</keyword>
<dbReference type="Gramene" id="PRQ30101">
    <property type="protein sequence ID" value="PRQ30101"/>
    <property type="gene ID" value="RchiOBHm_Chr5g0020941"/>
</dbReference>
<evidence type="ECO:0000256" key="7">
    <source>
        <dbReference type="ARBA" id="ARBA00023136"/>
    </source>
</evidence>
<keyword evidence="3" id="KW-0812">Transmembrane</keyword>
<name>A0A2P6Q7F1_ROSCH</name>
<evidence type="ECO:0000256" key="5">
    <source>
        <dbReference type="ARBA" id="ARBA00022737"/>
    </source>
</evidence>
<dbReference type="PROSITE" id="PS51450">
    <property type="entry name" value="LRR"/>
    <property type="match status" value="1"/>
</dbReference>
<dbReference type="EMBL" id="PDCK01000043">
    <property type="protein sequence ID" value="PRQ30101.1"/>
    <property type="molecule type" value="Genomic_DNA"/>
</dbReference>
<evidence type="ECO:0000256" key="3">
    <source>
        <dbReference type="ARBA" id="ARBA00022692"/>
    </source>
</evidence>
<evidence type="ECO:0000256" key="1">
    <source>
        <dbReference type="ARBA" id="ARBA00004479"/>
    </source>
</evidence>
<dbReference type="InterPro" id="IPR032675">
    <property type="entry name" value="LRR_dom_sf"/>
</dbReference>
<keyword evidence="9" id="KW-0325">Glycoprotein</keyword>
<organism evidence="10 11">
    <name type="scientific">Rosa chinensis</name>
    <name type="common">China rose</name>
    <dbReference type="NCBI Taxonomy" id="74649"/>
    <lineage>
        <taxon>Eukaryota</taxon>
        <taxon>Viridiplantae</taxon>
        <taxon>Streptophyta</taxon>
        <taxon>Embryophyta</taxon>
        <taxon>Tracheophyta</taxon>
        <taxon>Spermatophyta</taxon>
        <taxon>Magnoliopsida</taxon>
        <taxon>eudicotyledons</taxon>
        <taxon>Gunneridae</taxon>
        <taxon>Pentapetalae</taxon>
        <taxon>rosids</taxon>
        <taxon>fabids</taxon>
        <taxon>Rosales</taxon>
        <taxon>Rosaceae</taxon>
        <taxon>Rosoideae</taxon>
        <taxon>Rosoideae incertae sedis</taxon>
        <taxon>Rosa</taxon>
    </lineage>
</organism>
<keyword evidence="4" id="KW-0732">Signal</keyword>
<protein>
    <submittedName>
        <fullName evidence="10">Putative non-specific serine/threonine protein kinase</fullName>
        <ecNumber evidence="10">2.7.11.1</ecNumber>
    </submittedName>
</protein>
<gene>
    <name evidence="10" type="ORF">RchiOBHm_Chr5g0020941</name>
</gene>
<proteinExistence type="predicted"/>
<dbReference type="Pfam" id="PF13855">
    <property type="entry name" value="LRR_8"/>
    <property type="match status" value="1"/>
</dbReference>
<keyword evidence="6" id="KW-1133">Transmembrane helix</keyword>
<dbReference type="Proteomes" id="UP000238479">
    <property type="component" value="Chromosome 5"/>
</dbReference>
<dbReference type="GO" id="GO:0016020">
    <property type="term" value="C:membrane"/>
    <property type="evidence" value="ECO:0007669"/>
    <property type="project" value="UniProtKB-SubCell"/>
</dbReference>
<dbReference type="PRINTS" id="PR00019">
    <property type="entry name" value="LEURICHRPT"/>
</dbReference>
<dbReference type="Gene3D" id="3.80.10.10">
    <property type="entry name" value="Ribonuclease Inhibitor"/>
    <property type="match status" value="2"/>
</dbReference>
<keyword evidence="2" id="KW-0433">Leucine-rich repeat</keyword>
<reference evidence="10 11" key="1">
    <citation type="journal article" date="2018" name="Nat. Genet.">
        <title>The Rosa genome provides new insights in the design of modern roses.</title>
        <authorList>
            <person name="Bendahmane M."/>
        </authorList>
    </citation>
    <scope>NUCLEOTIDE SEQUENCE [LARGE SCALE GENOMIC DNA]</scope>
    <source>
        <strain evidence="11">cv. Old Blush</strain>
    </source>
</reference>
<evidence type="ECO:0000313" key="11">
    <source>
        <dbReference type="Proteomes" id="UP000238479"/>
    </source>
</evidence>
<dbReference type="PANTHER" id="PTHR48063">
    <property type="entry name" value="LRR RECEPTOR-LIKE KINASE"/>
    <property type="match status" value="1"/>
</dbReference>
<dbReference type="GO" id="GO:0004674">
    <property type="term" value="F:protein serine/threonine kinase activity"/>
    <property type="evidence" value="ECO:0007669"/>
    <property type="project" value="UniProtKB-KW"/>
</dbReference>
<accession>A0A2P6Q7F1</accession>
<keyword evidence="8" id="KW-0675">Receptor</keyword>
<dbReference type="SUPFAM" id="SSF52058">
    <property type="entry name" value="L domain-like"/>
    <property type="match status" value="1"/>
</dbReference>
<keyword evidence="7" id="KW-0472">Membrane</keyword>
<dbReference type="Pfam" id="PF00560">
    <property type="entry name" value="LRR_1"/>
    <property type="match status" value="1"/>
</dbReference>
<evidence type="ECO:0000313" key="10">
    <source>
        <dbReference type="EMBL" id="PRQ30101.1"/>
    </source>
</evidence>